<keyword evidence="5" id="KW-0378">Hydrolase</keyword>
<dbReference type="RefSeq" id="WP_259827672.1">
    <property type="nucleotide sequence ID" value="NZ_JANZQH010000002.1"/>
</dbReference>
<comment type="caution">
    <text evidence="5">The sequence shown here is derived from an EMBL/GenBank/DDBJ whole genome shotgun (WGS) entry which is preliminary data.</text>
</comment>
<dbReference type="SUPFAM" id="SSF52540">
    <property type="entry name" value="P-loop containing nucleoside triphosphate hydrolases"/>
    <property type="match status" value="1"/>
</dbReference>
<dbReference type="Proteomes" id="UP001142057">
    <property type="component" value="Unassembled WGS sequence"/>
</dbReference>
<name>A0ABT2IEG0_9FLAO</name>
<keyword evidence="1" id="KW-0547">Nucleotide-binding</keyword>
<dbReference type="InterPro" id="IPR014001">
    <property type="entry name" value="Helicase_ATP-bd"/>
</dbReference>
<evidence type="ECO:0000313" key="5">
    <source>
        <dbReference type="EMBL" id="MCT2406748.1"/>
    </source>
</evidence>
<dbReference type="PROSITE" id="PS51192">
    <property type="entry name" value="HELICASE_ATP_BIND_1"/>
    <property type="match status" value="1"/>
</dbReference>
<evidence type="ECO:0000256" key="1">
    <source>
        <dbReference type="ARBA" id="ARBA00022741"/>
    </source>
</evidence>
<keyword evidence="2" id="KW-0067">ATP-binding</keyword>
<dbReference type="SMART" id="SM00487">
    <property type="entry name" value="DEXDc"/>
    <property type="match status" value="1"/>
</dbReference>
<dbReference type="GO" id="GO:0004386">
    <property type="term" value="F:helicase activity"/>
    <property type="evidence" value="ECO:0007669"/>
    <property type="project" value="UniProtKB-KW"/>
</dbReference>
<keyword evidence="5" id="KW-0347">Helicase</keyword>
<protein>
    <submittedName>
        <fullName evidence="5">DEAD/DEAH box helicase</fullName>
    </submittedName>
</protein>
<feature type="domain" description="Helicase ATP-binding" evidence="3">
    <location>
        <begin position="142"/>
        <end position="299"/>
    </location>
</feature>
<dbReference type="EMBL" id="JANZQH010000002">
    <property type="protein sequence ID" value="MCT2406748.1"/>
    <property type="molecule type" value="Genomic_DNA"/>
</dbReference>
<dbReference type="InterPro" id="IPR001650">
    <property type="entry name" value="Helicase_C-like"/>
</dbReference>
<evidence type="ECO:0000313" key="6">
    <source>
        <dbReference type="Proteomes" id="UP001142057"/>
    </source>
</evidence>
<feature type="domain" description="Helicase C-terminal" evidence="4">
    <location>
        <begin position="366"/>
        <end position="528"/>
    </location>
</feature>
<dbReference type="PROSITE" id="PS51194">
    <property type="entry name" value="HELICASE_CTER"/>
    <property type="match status" value="1"/>
</dbReference>
<evidence type="ECO:0000256" key="2">
    <source>
        <dbReference type="ARBA" id="ARBA00022840"/>
    </source>
</evidence>
<evidence type="ECO:0000259" key="3">
    <source>
        <dbReference type="PROSITE" id="PS51192"/>
    </source>
</evidence>
<dbReference type="Pfam" id="PF00270">
    <property type="entry name" value="DEAD"/>
    <property type="match status" value="1"/>
</dbReference>
<proteinExistence type="predicted"/>
<reference evidence="5" key="1">
    <citation type="submission" date="2022-08" db="EMBL/GenBank/DDBJ databases">
        <title>Chryseobacterium antibioticum,isolated from the rhizosphere soil of Pyrola in Tibet.</title>
        <authorList>
            <person name="Kan Y."/>
        </authorList>
    </citation>
    <scope>NUCLEOTIDE SEQUENCE</scope>
    <source>
        <strain evidence="5">Pc2-12</strain>
    </source>
</reference>
<dbReference type="Gene3D" id="3.40.50.300">
    <property type="entry name" value="P-loop containing nucleotide triphosphate hydrolases"/>
    <property type="match status" value="2"/>
</dbReference>
<organism evidence="5 6">
    <name type="scientific">Chryseobacterium pyrolae</name>
    <dbReference type="NCBI Taxonomy" id="2987481"/>
    <lineage>
        <taxon>Bacteria</taxon>
        <taxon>Pseudomonadati</taxon>
        <taxon>Bacteroidota</taxon>
        <taxon>Flavobacteriia</taxon>
        <taxon>Flavobacteriales</taxon>
        <taxon>Weeksellaceae</taxon>
        <taxon>Chryseobacterium group</taxon>
        <taxon>Chryseobacterium</taxon>
    </lineage>
</organism>
<evidence type="ECO:0000259" key="4">
    <source>
        <dbReference type="PROSITE" id="PS51194"/>
    </source>
</evidence>
<sequence>MEKDIQQLRNLRNNKDFQNIFQKLCLNIKLNIDEKEFILKCALLFFQLYDSDKRYSSFFKIGYYIILKYCLSYNTYQPLYDISIQLGFYPIIGTLLKLEKESSSLKNKNVLLDLFTYTFFKKDYELQPGYIESFEQNNSRKKIINHDKNEIAYIAPTSYGKSSIIKEYIKINNPKKVAVIVPTKSLLVQTYLDLKELSKDYKLVLHDEMYNSEENFIGILTQERATRILNKNAKNCFDILFIDEAHNILRRDARSYILARIVQLNYKRNNNHKIIYLSPLIESSNNLKIIKTSKDEISVRKINHDFKSFELFHFTERQSFFFDRFSGERYLIDTKLIYIEYIKKNLLRKNFFYQNKPPLIEQFAEYLYHNLDFLKNEDYEIMKISEVLKKEVHKDFKLIKFLQKGIIYLHGKIPNIIKEYIESKYKEIDSIKYLIANKVVLEGINMPIETIFITNNRVGRKNITYNDLINLIGRANRLNFIFKNGNIDKLISKIHFLDHDKFQGKNSMKSTLEILNREKVKDTIENPLSQNYDIENLEFSGENKVEKKEKQKLEDKKLNDFSDFILEEPKNQFEKIKRYCIQNSISNYYKDIKLSIDIIIENIETYKFNTEDKIVEIIYNIFIKNQTENISDFEIARLNEEKARNYYNNYIYITQHLHLNQRIISTKDYFEKKSRTDDPYLYIGVSYGELTSEEAGRVSVYNDDKKRYQQKVYVDLSGENVDLINLAIVKLKIEEDFVGYKLTQLISFLNDFKIITNNYYLKIIYGTTDETTINLVRFGLSISCVSELIKDDQISNLLLDRNGNLSTKNSHKFEKYLLSKPELFKFEIKKYLN</sequence>
<accession>A0ABT2IEG0</accession>
<gene>
    <name evidence="5" type="ORF">NZD88_04145</name>
</gene>
<dbReference type="InterPro" id="IPR011545">
    <property type="entry name" value="DEAD/DEAH_box_helicase_dom"/>
</dbReference>
<keyword evidence="6" id="KW-1185">Reference proteome</keyword>
<dbReference type="InterPro" id="IPR027417">
    <property type="entry name" value="P-loop_NTPase"/>
</dbReference>